<dbReference type="PANTHER" id="PTHR36966">
    <property type="entry name" value="REP-ASSOCIATED TYROSINE TRANSPOSASE"/>
    <property type="match status" value="1"/>
</dbReference>
<dbReference type="EMBL" id="CP073041">
    <property type="protein sequence ID" value="UXE58463.1"/>
    <property type="molecule type" value="Genomic_DNA"/>
</dbReference>
<sequence length="121" mass="14307">MMKYNPEHHHRRSIRIQGYDYSKTGIYFVTICTHQRQCLFGEIRNEKMILNQIGKIVTQEWLKSAEIRQEIVLDEWIIMPNHLHGIVGIDKKDDNDFKGDNNKGASLHWCQLKPKCLLTKD</sequence>
<dbReference type="PANTHER" id="PTHR36966:SF1">
    <property type="entry name" value="REP-ASSOCIATED TYROSINE TRANSPOSASE"/>
    <property type="match status" value="1"/>
</dbReference>
<evidence type="ECO:0008006" key="2">
    <source>
        <dbReference type="Google" id="ProtNLM"/>
    </source>
</evidence>
<accession>A0A977KRU2</accession>
<dbReference type="AlphaFoldDB" id="A0A977KRU2"/>
<dbReference type="GO" id="GO:0043565">
    <property type="term" value="F:sequence-specific DNA binding"/>
    <property type="evidence" value="ECO:0007669"/>
    <property type="project" value="TreeGrafter"/>
</dbReference>
<organism evidence="1">
    <name type="scientific">Woronichinia naegeliana WA131</name>
    <dbReference type="NCBI Taxonomy" id="2824559"/>
    <lineage>
        <taxon>Bacteria</taxon>
        <taxon>Bacillati</taxon>
        <taxon>Cyanobacteriota</taxon>
        <taxon>Cyanophyceae</taxon>
        <taxon>Synechococcales</taxon>
        <taxon>Coelosphaeriaceae</taxon>
        <taxon>Woronichinia</taxon>
    </lineage>
</organism>
<protein>
    <recommendedName>
        <fullName evidence="2">Transposase IS200-like domain-containing protein</fullName>
    </recommendedName>
</protein>
<reference evidence="1" key="1">
    <citation type="submission" date="2021-04" db="EMBL/GenBank/DDBJ databases">
        <title>Genome sequence of Woronichinia naegeliana from Washington state freshwater lake bloom.</title>
        <authorList>
            <person name="Dreher T.W."/>
        </authorList>
    </citation>
    <scope>NUCLEOTIDE SEQUENCE</scope>
    <source>
        <strain evidence="1">WA131</strain>
    </source>
</reference>
<evidence type="ECO:0000313" key="1">
    <source>
        <dbReference type="EMBL" id="UXE58463.1"/>
    </source>
</evidence>
<dbReference type="GO" id="GO:0004803">
    <property type="term" value="F:transposase activity"/>
    <property type="evidence" value="ECO:0007669"/>
    <property type="project" value="InterPro"/>
</dbReference>
<dbReference type="Proteomes" id="UP001065613">
    <property type="component" value="Chromosome"/>
</dbReference>
<gene>
    <name evidence="1" type="ORF">KA717_20575</name>
</gene>
<proteinExistence type="predicted"/>
<dbReference type="KEGG" id="wna:KA717_20575"/>
<dbReference type="Gene3D" id="3.30.70.1290">
    <property type="entry name" value="Transposase IS200-like"/>
    <property type="match status" value="1"/>
</dbReference>
<dbReference type="SUPFAM" id="SSF143422">
    <property type="entry name" value="Transposase IS200-like"/>
    <property type="match status" value="1"/>
</dbReference>
<dbReference type="GO" id="GO:0006313">
    <property type="term" value="P:DNA transposition"/>
    <property type="evidence" value="ECO:0007669"/>
    <property type="project" value="InterPro"/>
</dbReference>
<name>A0A977KRU2_9CYAN</name>
<dbReference type="InterPro" id="IPR036515">
    <property type="entry name" value="Transposase_17_sf"/>
</dbReference>
<dbReference type="InterPro" id="IPR052715">
    <property type="entry name" value="RAYT_transposase"/>
</dbReference>